<dbReference type="EMBL" id="KP745695">
    <property type="protein sequence ID" value="AKI17992.1"/>
    <property type="molecule type" value="Genomic_DNA"/>
</dbReference>
<dbReference type="Proteomes" id="UP000158117">
    <property type="component" value="Segment"/>
</dbReference>
<dbReference type="GO" id="GO:0042025">
    <property type="term" value="C:host cell nucleus"/>
    <property type="evidence" value="ECO:0007669"/>
    <property type="project" value="UniProtKB-SubCell"/>
</dbReference>
<name>A0A0A7CGS9_HCMV</name>
<keyword evidence="3" id="KW-0597">Phosphoprotein</keyword>
<evidence type="ECO:0000313" key="11">
    <source>
        <dbReference type="Proteomes" id="UP000174628"/>
    </source>
</evidence>
<evidence type="ECO:0000313" key="9">
    <source>
        <dbReference type="EMBL" id="AKI17992.1"/>
    </source>
</evidence>
<evidence type="ECO:0000313" key="8">
    <source>
        <dbReference type="EMBL" id="AKI08298.1"/>
    </source>
</evidence>
<evidence type="ECO:0000313" key="10">
    <source>
        <dbReference type="Proteomes" id="UP000158117"/>
    </source>
</evidence>
<sequence length="560" mass="62103">MSQASSSPGEGPSSEAAAISEAEAASGSFGRLHCQVLRLITNVEGGSLEAGRLRLLDLRTNIEVSRPSVLCCFQENKSPHDTVDLTDLNIKGRCVVGEQDRLLVDLNNFGPRRLTPGSENNTVSVLAFALPLDRVPVSGLHLFQSQRRGGEENRPRVEARAIIRRTAHYWAVRLTVTPNWRRRTDSSLEAGQIFVSQFAFRAGAIPLTLVDALEQLACSDPNTYIHKTETDERGQWIMLFLHHDSPHPPTSVFLHFSVYTHRAEVVARHNPYPHLRRLPDNGFQLLIPKSFTLTRIHPEYIVQIQNAFETNQTHDTIFFPENIPGVSIEAGPLPDRVRITLRVTLTGDQAVHLEHRQPLGRIHFFRRGFWTLTPGKPDKIKRPQVQLRAGLFPRSNVMRGAVSEFLPQSPGLPPTEEEEEEEEEEDDDDDLSSTPTPTPLSEAMFAGFEEASGDEDSDTQAGLSRALILTGQRRRSGNNGALTLVIPSWHVFASLDDLVPLTVSVQHGALRPTSYLRSDMDGDVRTAADISSTLRSVPAPRPSPISTASTSSTPRSRPRI</sequence>
<evidence type="ECO:0000256" key="4">
    <source>
        <dbReference type="ARBA" id="ARBA00022562"/>
    </source>
</evidence>
<evidence type="ECO:0000256" key="3">
    <source>
        <dbReference type="ARBA" id="ARBA00022553"/>
    </source>
</evidence>
<proteinExistence type="predicted"/>
<evidence type="ECO:0000256" key="7">
    <source>
        <dbReference type="SAM" id="MobiDB-lite"/>
    </source>
</evidence>
<dbReference type="EMBL" id="KP745637">
    <property type="protein sequence ID" value="AKI08298.1"/>
    <property type="molecule type" value="Genomic_DNA"/>
</dbReference>
<evidence type="ECO:0000256" key="1">
    <source>
        <dbReference type="ARBA" id="ARBA00004147"/>
    </source>
</evidence>
<evidence type="ECO:0000256" key="6">
    <source>
        <dbReference type="ARBA" id="ARBA00022844"/>
    </source>
</evidence>
<protein>
    <submittedName>
        <fullName evidence="9">Tegument protein pp71</fullName>
    </submittedName>
</protein>
<organism evidence="9 11">
    <name type="scientific">Human cytomegalovirus</name>
    <name type="common">HHV-5</name>
    <name type="synonym">Human herpesvirus 5</name>
    <dbReference type="NCBI Taxonomy" id="10359"/>
    <lineage>
        <taxon>Viruses</taxon>
        <taxon>Duplodnaviria</taxon>
        <taxon>Heunggongvirae</taxon>
        <taxon>Peploviricota</taxon>
        <taxon>Herviviricetes</taxon>
        <taxon>Herpesvirales</taxon>
        <taxon>Orthoherpesviridae</taxon>
        <taxon>Betaherpesvirinae</taxon>
        <taxon>Cytomegalovirus</taxon>
        <taxon>Cytomegalovirus humanbeta5</taxon>
    </lineage>
</organism>
<dbReference type="InterPro" id="IPR008649">
    <property type="entry name" value="Herpes_UL82/UL83"/>
</dbReference>
<feature type="compositionally biased region" description="Acidic residues" evidence="7">
    <location>
        <begin position="415"/>
        <end position="431"/>
    </location>
</feature>
<comment type="subcellular location">
    <subcellularLocation>
        <location evidence="1">Host nucleus</location>
    </subcellularLocation>
    <subcellularLocation>
        <location evidence="2">Virion tegument</location>
    </subcellularLocation>
</comment>
<keyword evidence="5" id="KW-0920">Virion tegument</keyword>
<feature type="compositionally biased region" description="Low complexity" evidence="7">
    <location>
        <begin position="432"/>
        <end position="441"/>
    </location>
</feature>
<gene>
    <name evidence="9" type="primary">UL82</name>
</gene>
<dbReference type="Pfam" id="PF05784">
    <property type="entry name" value="Herpes_UL82_83"/>
    <property type="match status" value="1"/>
</dbReference>
<accession>A0A0A7CGS9</accession>
<organismHost>
    <name type="scientific">Homo sapiens</name>
    <name type="common">Human</name>
    <dbReference type="NCBI Taxonomy" id="9606"/>
</organismHost>
<reference evidence="10 11" key="1">
    <citation type="journal article" date="2015" name="J. Virol.">
        <title>High-throughput analysis of human cytomegalovirus genome diversity highlights the widespread occurrence of gene-disrupting mutations and pervasive recombination.</title>
        <authorList>
            <person name="Sijmons S."/>
            <person name="Thys K."/>
            <person name="Mbong Ngwese M."/>
            <person name="Van Damme E."/>
            <person name="Dvorak J."/>
            <person name="Van Loock M."/>
            <person name="Li G."/>
            <person name="Tachezy R."/>
            <person name="Busson L."/>
            <person name="Aerssens J."/>
            <person name="Van Ranst M."/>
            <person name="Maes P."/>
        </authorList>
    </citation>
    <scope>NUCLEOTIDE SEQUENCE [LARGE SCALE GENOMIC DNA]</scope>
    <source>
        <strain evidence="9">BE/6/2012</strain>
        <strain evidence="8">BE/9/2011</strain>
    </source>
</reference>
<feature type="region of interest" description="Disordered" evidence="7">
    <location>
        <begin position="531"/>
        <end position="560"/>
    </location>
</feature>
<dbReference type="Proteomes" id="UP000174628">
    <property type="component" value="Genome"/>
</dbReference>
<keyword evidence="6" id="KW-0946">Virion</keyword>
<feature type="region of interest" description="Disordered" evidence="7">
    <location>
        <begin position="404"/>
        <end position="441"/>
    </location>
</feature>
<feature type="compositionally biased region" description="Low complexity" evidence="7">
    <location>
        <begin position="544"/>
        <end position="560"/>
    </location>
</feature>
<dbReference type="GO" id="GO:0019033">
    <property type="term" value="C:viral tegument"/>
    <property type="evidence" value="ECO:0007669"/>
    <property type="project" value="UniProtKB-SubCell"/>
</dbReference>
<evidence type="ECO:0000256" key="2">
    <source>
        <dbReference type="ARBA" id="ARBA00004535"/>
    </source>
</evidence>
<evidence type="ECO:0000256" key="5">
    <source>
        <dbReference type="ARBA" id="ARBA00022580"/>
    </source>
</evidence>
<keyword evidence="4" id="KW-1048">Host nucleus</keyword>